<keyword evidence="6" id="KW-1185">Reference proteome</keyword>
<dbReference type="Gene3D" id="3.40.50.2300">
    <property type="match status" value="2"/>
</dbReference>
<feature type="domain" description="Periplasmic binding protein" evidence="4">
    <location>
        <begin position="43"/>
        <end position="297"/>
    </location>
</feature>
<comment type="similarity">
    <text evidence="2">Belongs to the bacterial solute-binding protein 2 family.</text>
</comment>
<dbReference type="Proteomes" id="UP000183413">
    <property type="component" value="Unassembled WGS sequence"/>
</dbReference>
<dbReference type="SUPFAM" id="SSF53822">
    <property type="entry name" value="Periplasmic binding protein-like I"/>
    <property type="match status" value="1"/>
</dbReference>
<evidence type="ECO:0000256" key="1">
    <source>
        <dbReference type="ARBA" id="ARBA00004196"/>
    </source>
</evidence>
<dbReference type="GeneID" id="99656965"/>
<evidence type="ECO:0000259" key="4">
    <source>
        <dbReference type="Pfam" id="PF13407"/>
    </source>
</evidence>
<keyword evidence="3" id="KW-0732">Signal</keyword>
<reference evidence="5 6" key="1">
    <citation type="submission" date="2016-10" db="EMBL/GenBank/DDBJ databases">
        <authorList>
            <person name="de Groot N.N."/>
        </authorList>
    </citation>
    <scope>NUCLEOTIDE SEQUENCE [LARGE SCALE GENOMIC DNA]</scope>
    <source>
        <strain evidence="5 6">DSM 43067</strain>
    </source>
</reference>
<feature type="signal peptide" evidence="3">
    <location>
        <begin position="1"/>
        <end position="24"/>
    </location>
</feature>
<dbReference type="InterPro" id="IPR028082">
    <property type="entry name" value="Peripla_BP_I"/>
</dbReference>
<name>A0A1I4Y0B9_9ACTN</name>
<dbReference type="GO" id="GO:0030288">
    <property type="term" value="C:outer membrane-bounded periplasmic space"/>
    <property type="evidence" value="ECO:0007669"/>
    <property type="project" value="TreeGrafter"/>
</dbReference>
<dbReference type="STRING" id="1993.SAMN04489713_1011124"/>
<evidence type="ECO:0000313" key="6">
    <source>
        <dbReference type="Proteomes" id="UP000183413"/>
    </source>
</evidence>
<sequence>MKHAERRRPMALLLAVAAVLAVTAACGRVGEHGRIGVVYLNAEGYYAGVERGLRSTLGHGDRDPQLVQTNIQSDAAKESSFINTMSSAKVDALIVSPASATASIPALRLAKESGVPVICYNTCIEDAQARRYVHAFVLGDPAEFGRISGDQMAAHFLSAGIRAPKVAVINCEQFEVCIQRRQGFEKALKAKVPGARIVANQQGLQLDEAVERGEQMLTAHPDIDAFYGEAGSQMLGAVQAVEARGRTGRTAVFGGDMSVDAAKKLQDGRVLKGVADISGIKVGRLAGRAARDVLAGRPSGRFVIPAPIDPYLGPKDGARWLQEHSDGIP</sequence>
<dbReference type="EMBL" id="FOVH01000001">
    <property type="protein sequence ID" value="SFN31611.1"/>
    <property type="molecule type" value="Genomic_DNA"/>
</dbReference>
<evidence type="ECO:0000256" key="2">
    <source>
        <dbReference type="ARBA" id="ARBA00007639"/>
    </source>
</evidence>
<evidence type="ECO:0000256" key="3">
    <source>
        <dbReference type="SAM" id="SignalP"/>
    </source>
</evidence>
<dbReference type="Pfam" id="PF13407">
    <property type="entry name" value="Peripla_BP_4"/>
    <property type="match status" value="1"/>
</dbReference>
<dbReference type="PANTHER" id="PTHR30036">
    <property type="entry name" value="D-XYLOSE-BINDING PERIPLASMIC PROTEIN"/>
    <property type="match status" value="1"/>
</dbReference>
<dbReference type="AlphaFoldDB" id="A0A1I4Y0B9"/>
<dbReference type="PROSITE" id="PS51257">
    <property type="entry name" value="PROKAR_LIPOPROTEIN"/>
    <property type="match status" value="1"/>
</dbReference>
<dbReference type="RefSeq" id="WP_075020065.1">
    <property type="nucleotide sequence ID" value="NZ_CP083237.1"/>
</dbReference>
<feature type="chain" id="PRO_5010162415" evidence="3">
    <location>
        <begin position="25"/>
        <end position="329"/>
    </location>
</feature>
<comment type="subcellular location">
    <subcellularLocation>
        <location evidence="1">Cell envelope</location>
    </subcellularLocation>
</comment>
<dbReference type="PANTHER" id="PTHR30036:SF7">
    <property type="entry name" value="ABC TRANSPORTER PERIPLASMIC-BINDING PROTEIN YPHF"/>
    <property type="match status" value="1"/>
</dbReference>
<dbReference type="eggNOG" id="COG1879">
    <property type="taxonomic scope" value="Bacteria"/>
</dbReference>
<accession>A0A1I4Y0B9</accession>
<protein>
    <submittedName>
        <fullName evidence="5">Monosaccharide ABC transporter substrate-binding protein, CUT2 family</fullName>
    </submittedName>
</protein>
<dbReference type="InParanoid" id="A0A1I4Y0B9"/>
<dbReference type="InterPro" id="IPR050555">
    <property type="entry name" value="Bact_Solute-Bind_Prot2"/>
</dbReference>
<dbReference type="InterPro" id="IPR025997">
    <property type="entry name" value="SBP_2_dom"/>
</dbReference>
<organism evidence="5 6">
    <name type="scientific">Actinomadura madurae</name>
    <dbReference type="NCBI Taxonomy" id="1993"/>
    <lineage>
        <taxon>Bacteria</taxon>
        <taxon>Bacillati</taxon>
        <taxon>Actinomycetota</taxon>
        <taxon>Actinomycetes</taxon>
        <taxon>Streptosporangiales</taxon>
        <taxon>Thermomonosporaceae</taxon>
        <taxon>Actinomadura</taxon>
    </lineage>
</organism>
<evidence type="ECO:0000313" key="5">
    <source>
        <dbReference type="EMBL" id="SFN31611.1"/>
    </source>
</evidence>
<gene>
    <name evidence="5" type="ORF">SAMN04489713_1011124</name>
</gene>
<dbReference type="GO" id="GO:0030246">
    <property type="term" value="F:carbohydrate binding"/>
    <property type="evidence" value="ECO:0007669"/>
    <property type="project" value="TreeGrafter"/>
</dbReference>
<proteinExistence type="inferred from homology"/>